<proteinExistence type="predicted"/>
<dbReference type="EMBL" id="LR796435">
    <property type="protein sequence ID" value="CAB4143824.1"/>
    <property type="molecule type" value="Genomic_DNA"/>
</dbReference>
<protein>
    <submittedName>
        <fullName evidence="1">Uncharacterized protein</fullName>
    </submittedName>
</protein>
<sequence>MQVEINEVYELIEELANNAMKQGDIRNLAALFAIGDVVKTLEEINTEQEKYLDRANNIIKLYQCLRLEVEE</sequence>
<reference evidence="1" key="1">
    <citation type="submission" date="2020-04" db="EMBL/GenBank/DDBJ databases">
        <authorList>
            <person name="Chiriac C."/>
            <person name="Salcher M."/>
            <person name="Ghai R."/>
            <person name="Kavagutti S V."/>
        </authorList>
    </citation>
    <scope>NUCLEOTIDE SEQUENCE</scope>
</reference>
<evidence type="ECO:0000313" key="1">
    <source>
        <dbReference type="EMBL" id="CAB4143824.1"/>
    </source>
</evidence>
<name>A0A6J5MAU5_9CAUD</name>
<accession>A0A6J5MAU5</accession>
<gene>
    <name evidence="1" type="ORF">UFOVP457_3</name>
</gene>
<organism evidence="1">
    <name type="scientific">uncultured Caudovirales phage</name>
    <dbReference type="NCBI Taxonomy" id="2100421"/>
    <lineage>
        <taxon>Viruses</taxon>
        <taxon>Duplodnaviria</taxon>
        <taxon>Heunggongvirae</taxon>
        <taxon>Uroviricota</taxon>
        <taxon>Caudoviricetes</taxon>
        <taxon>Peduoviridae</taxon>
        <taxon>Maltschvirus</taxon>
        <taxon>Maltschvirus maltsch</taxon>
    </lineage>
</organism>